<evidence type="ECO:0000256" key="4">
    <source>
        <dbReference type="ARBA" id="ARBA00022827"/>
    </source>
</evidence>
<evidence type="ECO:0000256" key="6">
    <source>
        <dbReference type="ARBA" id="ARBA00023033"/>
    </source>
</evidence>
<evidence type="ECO:0000259" key="7">
    <source>
        <dbReference type="Pfam" id="PF01494"/>
    </source>
</evidence>
<dbReference type="GO" id="GO:0071949">
    <property type="term" value="F:FAD binding"/>
    <property type="evidence" value="ECO:0007669"/>
    <property type="project" value="InterPro"/>
</dbReference>
<dbReference type="GO" id="GO:0044550">
    <property type="term" value="P:secondary metabolite biosynthetic process"/>
    <property type="evidence" value="ECO:0007669"/>
    <property type="project" value="TreeGrafter"/>
</dbReference>
<dbReference type="SUPFAM" id="SSF51905">
    <property type="entry name" value="FAD/NAD(P)-binding domain"/>
    <property type="match status" value="1"/>
</dbReference>
<keyword evidence="9" id="KW-1185">Reference proteome</keyword>
<dbReference type="PANTHER" id="PTHR46720:SF3">
    <property type="entry name" value="FAD-BINDING DOMAIN-CONTAINING PROTEIN-RELATED"/>
    <property type="match status" value="1"/>
</dbReference>
<evidence type="ECO:0000256" key="1">
    <source>
        <dbReference type="ARBA" id="ARBA00001974"/>
    </source>
</evidence>
<protein>
    <recommendedName>
        <fullName evidence="7">FAD-binding domain-containing protein</fullName>
    </recommendedName>
</protein>
<comment type="caution">
    <text evidence="8">The sequence shown here is derived from an EMBL/GenBank/DDBJ whole genome shotgun (WGS) entry which is preliminary data.</text>
</comment>
<dbReference type="Gene3D" id="3.50.50.60">
    <property type="entry name" value="FAD/NAD(P)-binding domain"/>
    <property type="match status" value="1"/>
</dbReference>
<gene>
    <name evidence="8" type="ORF">TsFJ059_009076</name>
</gene>
<keyword evidence="6" id="KW-0503">Monooxygenase</keyword>
<dbReference type="SUPFAM" id="SSF54373">
    <property type="entry name" value="FAD-linked reductases, C-terminal domain"/>
    <property type="match status" value="1"/>
</dbReference>
<name>A0A9P8HBE3_9HYPO</name>
<evidence type="ECO:0000313" key="8">
    <source>
        <dbReference type="EMBL" id="KAH0524173.1"/>
    </source>
</evidence>
<proteinExistence type="inferred from homology"/>
<evidence type="ECO:0000256" key="2">
    <source>
        <dbReference type="ARBA" id="ARBA00007992"/>
    </source>
</evidence>
<dbReference type="InterPro" id="IPR002938">
    <property type="entry name" value="FAD-bd"/>
</dbReference>
<feature type="domain" description="FAD-binding" evidence="7">
    <location>
        <begin position="140"/>
        <end position="372"/>
    </location>
</feature>
<dbReference type="InterPro" id="IPR051104">
    <property type="entry name" value="FAD_monoxygenase"/>
</dbReference>
<organism evidence="8 9">
    <name type="scientific">Trichoderma semiorbis</name>
    <dbReference type="NCBI Taxonomy" id="1491008"/>
    <lineage>
        <taxon>Eukaryota</taxon>
        <taxon>Fungi</taxon>
        <taxon>Dikarya</taxon>
        <taxon>Ascomycota</taxon>
        <taxon>Pezizomycotina</taxon>
        <taxon>Sordariomycetes</taxon>
        <taxon>Hypocreomycetidae</taxon>
        <taxon>Hypocreales</taxon>
        <taxon>Hypocreaceae</taxon>
        <taxon>Trichoderma</taxon>
    </lineage>
</organism>
<evidence type="ECO:0000256" key="3">
    <source>
        <dbReference type="ARBA" id="ARBA00022630"/>
    </source>
</evidence>
<comment type="similarity">
    <text evidence="2">Belongs to the paxM FAD-dependent monooxygenase family.</text>
</comment>
<dbReference type="EMBL" id="JAIMJC010000006">
    <property type="protein sequence ID" value="KAH0524173.1"/>
    <property type="molecule type" value="Genomic_DNA"/>
</dbReference>
<dbReference type="Proteomes" id="UP000826573">
    <property type="component" value="Unassembled WGS sequence"/>
</dbReference>
<reference evidence="8 9" key="1">
    <citation type="submission" date="2021-08" db="EMBL/GenBank/DDBJ databases">
        <title>The highly contiguous genome resource for Trichoderma semiorbis FJ059, a fungal antagonistic to plant pathogens.</title>
        <authorList>
            <person name="Liu T."/>
        </authorList>
    </citation>
    <scope>NUCLEOTIDE SEQUENCE [LARGE SCALE GENOMIC DNA]</scope>
    <source>
        <strain evidence="8 9">FJ059</strain>
    </source>
</reference>
<comment type="cofactor">
    <cofactor evidence="1">
        <name>FAD</name>
        <dbReference type="ChEBI" id="CHEBI:57692"/>
    </cofactor>
</comment>
<dbReference type="AlphaFoldDB" id="A0A9P8HBE3"/>
<dbReference type="InterPro" id="IPR036188">
    <property type="entry name" value="FAD/NAD-bd_sf"/>
</dbReference>
<dbReference type="Pfam" id="PF01494">
    <property type="entry name" value="FAD_binding_3"/>
    <property type="match status" value="1"/>
</dbReference>
<dbReference type="GO" id="GO:0004497">
    <property type="term" value="F:monooxygenase activity"/>
    <property type="evidence" value="ECO:0007669"/>
    <property type="project" value="UniProtKB-KW"/>
</dbReference>
<accession>A0A9P8HBE3</accession>
<evidence type="ECO:0000256" key="5">
    <source>
        <dbReference type="ARBA" id="ARBA00023002"/>
    </source>
</evidence>
<dbReference type="PRINTS" id="PR00420">
    <property type="entry name" value="RNGMNOXGNASE"/>
</dbReference>
<keyword evidence="3" id="KW-0285">Flavoprotein</keyword>
<keyword evidence="5" id="KW-0560">Oxidoreductase</keyword>
<evidence type="ECO:0000313" key="9">
    <source>
        <dbReference type="Proteomes" id="UP000826573"/>
    </source>
</evidence>
<sequence length="518" mass="56867">MGSVQDREPIDIAIVGGGIGGLSLAIGLQQHGHIRIKIYEAASKFSEIGAGVFFGANSIRAMSLIHPTVGEAYARISTSVGWESKKDTYFDFILAHELHGLPTGTHIISPKLSSTERHSTAHRAHFVDELIKLVPGSMAEFGKRLTDLSRDENRGKTILKFADGTTAEADAVIGCDGIRSVCREFVLGKGNPLSQPVFTGKHAYRGLIPMDKAIAAIGEEKAQNRFMFIGKGGHVLTFPVANGDVMNVVAFSTTKSGVWEGEWVKRMERKDLAADFGGFGEECQKIFSLMESTDHWGIFDLSPEFPTYSSQDLRLLLLGDSAHACAPHQGAGAGQALEDAYILSHVLGECRSSSDLLAAFKAYESVRMPRAKFVQIHGRRQGELLDLQRPDIGDDLEKLKAVIDVPIREIWNCDLSAELEKALATMKAELNKRESEKQTVVFLAIWWASFMRRCHWTQPQSTTFILEAEANNRPSLQKLVNSSINLATSGTFSRTTACPACEGFDTCVRCFQKFVVIV</sequence>
<keyword evidence="4" id="KW-0274">FAD</keyword>
<dbReference type="PANTHER" id="PTHR46720">
    <property type="entry name" value="HYDROXYLASE, PUTATIVE (AFU_ORTHOLOGUE AFUA_3G01460)-RELATED"/>
    <property type="match status" value="1"/>
</dbReference>